<feature type="compositionally biased region" description="Polar residues" evidence="1">
    <location>
        <begin position="1"/>
        <end position="15"/>
    </location>
</feature>
<evidence type="ECO:0000313" key="2">
    <source>
        <dbReference type="EMBL" id="EME47211.1"/>
    </source>
</evidence>
<name>N1PUQ5_DOTSN</name>
<sequence length="206" mass="21918">MFTPSPGQEQQQNALGDQPGLDEHYNLSNQSAFASSFGQQQEHNALGNQSYLNSPAGFAASSLLGQQRNGFGDQQGLDYPPTMKSCSTYSSQPQLIAYHVPLMPPCPACPVQRATTTRDSSMVKEVSVVRIHSGQAEMMPSSSRGSNCSSSRRRSQCFLAAALPVGLSSGRRACFAGLPRFLLDAVSGAHVCDLAVSPPGSTSQKY</sequence>
<evidence type="ECO:0000313" key="3">
    <source>
        <dbReference type="Proteomes" id="UP000016933"/>
    </source>
</evidence>
<proteinExistence type="predicted"/>
<dbReference type="EMBL" id="KB446536">
    <property type="protein sequence ID" value="EME47211.1"/>
    <property type="molecule type" value="Genomic_DNA"/>
</dbReference>
<reference evidence="3" key="1">
    <citation type="journal article" date="2012" name="PLoS Genet.">
        <title>The genomes of the fungal plant pathogens Cladosporium fulvum and Dothistroma septosporum reveal adaptation to different hosts and lifestyles but also signatures of common ancestry.</title>
        <authorList>
            <person name="de Wit P.J.G.M."/>
            <person name="van der Burgt A."/>
            <person name="Oekmen B."/>
            <person name="Stergiopoulos I."/>
            <person name="Abd-Elsalam K.A."/>
            <person name="Aerts A.L."/>
            <person name="Bahkali A.H."/>
            <person name="Beenen H.G."/>
            <person name="Chettri P."/>
            <person name="Cox M.P."/>
            <person name="Datema E."/>
            <person name="de Vries R.P."/>
            <person name="Dhillon B."/>
            <person name="Ganley A.R."/>
            <person name="Griffiths S.A."/>
            <person name="Guo Y."/>
            <person name="Hamelin R.C."/>
            <person name="Henrissat B."/>
            <person name="Kabir M.S."/>
            <person name="Jashni M.K."/>
            <person name="Kema G."/>
            <person name="Klaubauf S."/>
            <person name="Lapidus A."/>
            <person name="Levasseur A."/>
            <person name="Lindquist E."/>
            <person name="Mehrabi R."/>
            <person name="Ohm R.A."/>
            <person name="Owen T.J."/>
            <person name="Salamov A."/>
            <person name="Schwelm A."/>
            <person name="Schijlen E."/>
            <person name="Sun H."/>
            <person name="van den Burg H.A."/>
            <person name="van Ham R.C.H.J."/>
            <person name="Zhang S."/>
            <person name="Goodwin S.B."/>
            <person name="Grigoriev I.V."/>
            <person name="Collemare J."/>
            <person name="Bradshaw R.E."/>
        </authorList>
    </citation>
    <scope>NUCLEOTIDE SEQUENCE [LARGE SCALE GENOMIC DNA]</scope>
    <source>
        <strain evidence="3">NZE10 / CBS 128990</strain>
    </source>
</reference>
<dbReference type="Proteomes" id="UP000016933">
    <property type="component" value="Unassembled WGS sequence"/>
</dbReference>
<reference evidence="2 3" key="2">
    <citation type="journal article" date="2012" name="PLoS Pathog.">
        <title>Diverse lifestyles and strategies of plant pathogenesis encoded in the genomes of eighteen Dothideomycetes fungi.</title>
        <authorList>
            <person name="Ohm R.A."/>
            <person name="Feau N."/>
            <person name="Henrissat B."/>
            <person name="Schoch C.L."/>
            <person name="Horwitz B.A."/>
            <person name="Barry K.W."/>
            <person name="Condon B.J."/>
            <person name="Copeland A.C."/>
            <person name="Dhillon B."/>
            <person name="Glaser F."/>
            <person name="Hesse C.N."/>
            <person name="Kosti I."/>
            <person name="LaButti K."/>
            <person name="Lindquist E.A."/>
            <person name="Lucas S."/>
            <person name="Salamov A.A."/>
            <person name="Bradshaw R.E."/>
            <person name="Ciuffetti L."/>
            <person name="Hamelin R.C."/>
            <person name="Kema G.H.J."/>
            <person name="Lawrence C."/>
            <person name="Scott J.A."/>
            <person name="Spatafora J.W."/>
            <person name="Turgeon B.G."/>
            <person name="de Wit P.J.G.M."/>
            <person name="Zhong S."/>
            <person name="Goodwin S.B."/>
            <person name="Grigoriev I.V."/>
        </authorList>
    </citation>
    <scope>NUCLEOTIDE SEQUENCE [LARGE SCALE GENOMIC DNA]</scope>
    <source>
        <strain evidence="3">NZE10 / CBS 128990</strain>
    </source>
</reference>
<protein>
    <submittedName>
        <fullName evidence="2">Uncharacterized protein</fullName>
    </submittedName>
</protein>
<organism evidence="2 3">
    <name type="scientific">Dothistroma septosporum (strain NZE10 / CBS 128990)</name>
    <name type="common">Red band needle blight fungus</name>
    <name type="synonym">Mycosphaerella pini</name>
    <dbReference type="NCBI Taxonomy" id="675120"/>
    <lineage>
        <taxon>Eukaryota</taxon>
        <taxon>Fungi</taxon>
        <taxon>Dikarya</taxon>
        <taxon>Ascomycota</taxon>
        <taxon>Pezizomycotina</taxon>
        <taxon>Dothideomycetes</taxon>
        <taxon>Dothideomycetidae</taxon>
        <taxon>Mycosphaerellales</taxon>
        <taxon>Mycosphaerellaceae</taxon>
        <taxon>Dothistroma</taxon>
    </lineage>
</organism>
<feature type="region of interest" description="Disordered" evidence="1">
    <location>
        <begin position="1"/>
        <end position="25"/>
    </location>
</feature>
<evidence type="ECO:0000256" key="1">
    <source>
        <dbReference type="SAM" id="MobiDB-lite"/>
    </source>
</evidence>
<dbReference type="HOGENOM" id="CLU_1331933_0_0_1"/>
<gene>
    <name evidence="2" type="ORF">DOTSEDRAFT_21008</name>
</gene>
<accession>N1PUQ5</accession>
<dbReference type="AlphaFoldDB" id="N1PUQ5"/>
<keyword evidence="3" id="KW-1185">Reference proteome</keyword>